<dbReference type="Proteomes" id="UP001066276">
    <property type="component" value="Chromosome 2_1"/>
</dbReference>
<feature type="region of interest" description="Disordered" evidence="1">
    <location>
        <begin position="1"/>
        <end position="73"/>
    </location>
</feature>
<reference evidence="2" key="1">
    <citation type="journal article" date="2022" name="bioRxiv">
        <title>Sequencing and chromosome-scale assembly of the giantPleurodeles waltlgenome.</title>
        <authorList>
            <person name="Brown T."/>
            <person name="Elewa A."/>
            <person name="Iarovenko S."/>
            <person name="Subramanian E."/>
            <person name="Araus A.J."/>
            <person name="Petzold A."/>
            <person name="Susuki M."/>
            <person name="Suzuki K.-i.T."/>
            <person name="Hayashi T."/>
            <person name="Toyoda A."/>
            <person name="Oliveira C."/>
            <person name="Osipova E."/>
            <person name="Leigh N.D."/>
            <person name="Simon A."/>
            <person name="Yun M.H."/>
        </authorList>
    </citation>
    <scope>NUCLEOTIDE SEQUENCE</scope>
    <source>
        <strain evidence="2">20211129_DDA</strain>
        <tissue evidence="2">Liver</tissue>
    </source>
</reference>
<dbReference type="AlphaFoldDB" id="A0AAV7VTT9"/>
<feature type="compositionally biased region" description="Basic and acidic residues" evidence="1">
    <location>
        <begin position="11"/>
        <end position="26"/>
    </location>
</feature>
<feature type="compositionally biased region" description="Basic and acidic residues" evidence="1">
    <location>
        <begin position="51"/>
        <end position="61"/>
    </location>
</feature>
<sequence>MIKRVNRKRKKEETMANSEMEKKTQDPRQQNEGMHNQERAGPEPVESGMCSREDAGSETKKEGKHNKAKHEDE</sequence>
<organism evidence="2 3">
    <name type="scientific">Pleurodeles waltl</name>
    <name type="common">Iberian ribbed newt</name>
    <dbReference type="NCBI Taxonomy" id="8319"/>
    <lineage>
        <taxon>Eukaryota</taxon>
        <taxon>Metazoa</taxon>
        <taxon>Chordata</taxon>
        <taxon>Craniata</taxon>
        <taxon>Vertebrata</taxon>
        <taxon>Euteleostomi</taxon>
        <taxon>Amphibia</taxon>
        <taxon>Batrachia</taxon>
        <taxon>Caudata</taxon>
        <taxon>Salamandroidea</taxon>
        <taxon>Salamandridae</taxon>
        <taxon>Pleurodelinae</taxon>
        <taxon>Pleurodeles</taxon>
    </lineage>
</organism>
<name>A0AAV7VTT9_PLEWA</name>
<evidence type="ECO:0000256" key="1">
    <source>
        <dbReference type="SAM" id="MobiDB-lite"/>
    </source>
</evidence>
<evidence type="ECO:0000313" key="2">
    <source>
        <dbReference type="EMBL" id="KAJ1204186.1"/>
    </source>
</evidence>
<proteinExistence type="predicted"/>
<comment type="caution">
    <text evidence="2">The sequence shown here is derived from an EMBL/GenBank/DDBJ whole genome shotgun (WGS) entry which is preliminary data.</text>
</comment>
<protein>
    <submittedName>
        <fullName evidence="2">Uncharacterized protein</fullName>
    </submittedName>
</protein>
<accession>A0AAV7VTT9</accession>
<feature type="compositionally biased region" description="Basic residues" evidence="1">
    <location>
        <begin position="1"/>
        <end position="10"/>
    </location>
</feature>
<keyword evidence="3" id="KW-1185">Reference proteome</keyword>
<feature type="compositionally biased region" description="Basic residues" evidence="1">
    <location>
        <begin position="62"/>
        <end position="73"/>
    </location>
</feature>
<dbReference type="EMBL" id="JANPWB010000003">
    <property type="protein sequence ID" value="KAJ1204186.1"/>
    <property type="molecule type" value="Genomic_DNA"/>
</dbReference>
<gene>
    <name evidence="2" type="ORF">NDU88_007967</name>
</gene>
<evidence type="ECO:0000313" key="3">
    <source>
        <dbReference type="Proteomes" id="UP001066276"/>
    </source>
</evidence>